<evidence type="ECO:0000313" key="2">
    <source>
        <dbReference type="EMBL" id="CAK0899743.1"/>
    </source>
</evidence>
<accession>A0ABN9XJE6</accession>
<dbReference type="Proteomes" id="UP001189429">
    <property type="component" value="Unassembled WGS sequence"/>
</dbReference>
<gene>
    <name evidence="2" type="ORF">PCOR1329_LOCUS77186</name>
</gene>
<feature type="non-terminal residue" evidence="2">
    <location>
        <position position="279"/>
    </location>
</feature>
<evidence type="ECO:0000256" key="1">
    <source>
        <dbReference type="SAM" id="MobiDB-lite"/>
    </source>
</evidence>
<feature type="region of interest" description="Disordered" evidence="1">
    <location>
        <begin position="244"/>
        <end position="279"/>
    </location>
</feature>
<dbReference type="EMBL" id="CAUYUJ010020658">
    <property type="protein sequence ID" value="CAK0899743.1"/>
    <property type="molecule type" value="Genomic_DNA"/>
</dbReference>
<name>A0ABN9XJE6_9DINO</name>
<sequence length="279" mass="30627">MNGVARRLGPTALVLELDEERLLPYLCCPREHLVSSASVTGVGYRASKSLQDRHSSREYASFGDVVEGVDEGDGWVRVAWDPESFGLLDQFELDQMWVLARREGAEVHEALEAVCERCPPDELLPSWLDPARDLHLADACIAAVALGHRLVLLVAGESHVDPVAAELLRRSRSAGGPVTGAADRSPRRLAAAGPRTARFSFAGRGWTRCWRGGSSCEAWPRRRRSGAPCGTSWLAWRATRPPLPARAAEARPRCAASRSPRACRTRRRGPAARQPPSWR</sequence>
<comment type="caution">
    <text evidence="2">The sequence shown here is derived from an EMBL/GenBank/DDBJ whole genome shotgun (WGS) entry which is preliminary data.</text>
</comment>
<evidence type="ECO:0000313" key="3">
    <source>
        <dbReference type="Proteomes" id="UP001189429"/>
    </source>
</evidence>
<keyword evidence="3" id="KW-1185">Reference proteome</keyword>
<protein>
    <submittedName>
        <fullName evidence="2">Uncharacterized protein</fullName>
    </submittedName>
</protein>
<reference evidence="2" key="1">
    <citation type="submission" date="2023-10" db="EMBL/GenBank/DDBJ databases">
        <authorList>
            <person name="Chen Y."/>
            <person name="Shah S."/>
            <person name="Dougan E. K."/>
            <person name="Thang M."/>
            <person name="Chan C."/>
        </authorList>
    </citation>
    <scope>NUCLEOTIDE SEQUENCE [LARGE SCALE GENOMIC DNA]</scope>
</reference>
<organism evidence="2 3">
    <name type="scientific">Prorocentrum cordatum</name>
    <dbReference type="NCBI Taxonomy" id="2364126"/>
    <lineage>
        <taxon>Eukaryota</taxon>
        <taxon>Sar</taxon>
        <taxon>Alveolata</taxon>
        <taxon>Dinophyceae</taxon>
        <taxon>Prorocentrales</taxon>
        <taxon>Prorocentraceae</taxon>
        <taxon>Prorocentrum</taxon>
    </lineage>
</organism>
<feature type="compositionally biased region" description="Basic residues" evidence="1">
    <location>
        <begin position="261"/>
        <end position="270"/>
    </location>
</feature>
<proteinExistence type="predicted"/>